<feature type="region of interest" description="Disordered" evidence="1">
    <location>
        <begin position="14"/>
        <end position="38"/>
    </location>
</feature>
<feature type="compositionally biased region" description="Low complexity" evidence="1">
    <location>
        <begin position="14"/>
        <end position="34"/>
    </location>
</feature>
<evidence type="ECO:0000313" key="3">
    <source>
        <dbReference type="Proteomes" id="UP000812844"/>
    </source>
</evidence>
<dbReference type="EMBL" id="JAHBBD010000005">
    <property type="protein sequence ID" value="MBW3082394.1"/>
    <property type="molecule type" value="Genomic_DNA"/>
</dbReference>
<evidence type="ECO:0000313" key="2">
    <source>
        <dbReference type="EMBL" id="MBW3082394.1"/>
    </source>
</evidence>
<evidence type="ECO:0000256" key="1">
    <source>
        <dbReference type="SAM" id="MobiDB-lite"/>
    </source>
</evidence>
<comment type="caution">
    <text evidence="2">The sequence shown here is derived from an EMBL/GenBank/DDBJ whole genome shotgun (WGS) entry which is preliminary data.</text>
</comment>
<dbReference type="Proteomes" id="UP000812844">
    <property type="component" value="Unassembled WGS sequence"/>
</dbReference>
<gene>
    <name evidence="2" type="ORF">KIH73_03205</name>
</gene>
<dbReference type="RefSeq" id="WP_219080480.1">
    <property type="nucleotide sequence ID" value="NZ_JAHBBD010000005.1"/>
</dbReference>
<reference evidence="2 3" key="1">
    <citation type="submission" date="2021-05" db="EMBL/GenBank/DDBJ databases">
        <title>Phylogenetic classification of ten novel species belonging to the genus Bifidobacterium comprising B. colchicus sp. nov., B. abeli sp. nov., B. bicoloris sp. nov., B. guerezis sp. nov., B. rosaliae sp. nov., B. santillanensis sp. nov., B. argentati sp. nov., B. amazzoni sp. nov., B. pluviali sp. nov., and B. pinnaculum sp. nov.</title>
        <authorList>
            <person name="Lugli G.A."/>
            <person name="Ruiz Garcia L."/>
            <person name="Margolles A."/>
            <person name="Ventura M."/>
        </authorList>
    </citation>
    <scope>NUCLEOTIDE SEQUENCE [LARGE SCALE GENOMIC DNA]</scope>
    <source>
        <strain evidence="2 3">6T3</strain>
    </source>
</reference>
<accession>A0ABS6W8H4</accession>
<name>A0ABS6W8H4_9BIFI</name>
<proteinExistence type="predicted"/>
<sequence>MGIAINTTSLLAASAGTTPPGAGQTGAGSQTPQPALHQPCRCAQAARDGYGTLAGLARTARSDADALAGAVRLCAGLDWTGAAANLCRERLDEIGRAAAALADQAEGTARIAAMAGGAA</sequence>
<keyword evidence="3" id="KW-1185">Reference proteome</keyword>
<protein>
    <submittedName>
        <fullName evidence="2">Uncharacterized protein</fullName>
    </submittedName>
</protein>
<organism evidence="2 3">
    <name type="scientific">Bifidobacterium phasiani</name>
    <dbReference type="NCBI Taxonomy" id="2834431"/>
    <lineage>
        <taxon>Bacteria</taxon>
        <taxon>Bacillati</taxon>
        <taxon>Actinomycetota</taxon>
        <taxon>Actinomycetes</taxon>
        <taxon>Bifidobacteriales</taxon>
        <taxon>Bifidobacteriaceae</taxon>
        <taxon>Bifidobacterium</taxon>
    </lineage>
</organism>